<organism evidence="2">
    <name type="scientific">marine metagenome</name>
    <dbReference type="NCBI Taxonomy" id="408172"/>
    <lineage>
        <taxon>unclassified sequences</taxon>
        <taxon>metagenomes</taxon>
        <taxon>ecological metagenomes</taxon>
    </lineage>
</organism>
<reference evidence="2" key="1">
    <citation type="submission" date="2018-05" db="EMBL/GenBank/DDBJ databases">
        <authorList>
            <person name="Lanie J.A."/>
            <person name="Ng W.-L."/>
            <person name="Kazmierczak K.M."/>
            <person name="Andrzejewski T.M."/>
            <person name="Davidsen T.M."/>
            <person name="Wayne K.J."/>
            <person name="Tettelin H."/>
            <person name="Glass J.I."/>
            <person name="Rusch D."/>
            <person name="Podicherti R."/>
            <person name="Tsui H.-C.T."/>
            <person name="Winkler M.E."/>
        </authorList>
    </citation>
    <scope>NUCLEOTIDE SEQUENCE</scope>
</reference>
<gene>
    <name evidence="2" type="ORF">METZ01_LOCUS195338</name>
</gene>
<evidence type="ECO:0000256" key="1">
    <source>
        <dbReference type="SAM" id="MobiDB-lite"/>
    </source>
</evidence>
<dbReference type="EMBL" id="UINC01041344">
    <property type="protein sequence ID" value="SVB42484.1"/>
    <property type="molecule type" value="Genomic_DNA"/>
</dbReference>
<feature type="compositionally biased region" description="Polar residues" evidence="1">
    <location>
        <begin position="24"/>
        <end position="33"/>
    </location>
</feature>
<feature type="compositionally biased region" description="Basic residues" evidence="1">
    <location>
        <begin position="1"/>
        <end position="19"/>
    </location>
</feature>
<name>A0A382DX61_9ZZZZ</name>
<sequence length="112" mass="12332">MKAPQRRTVKAGTAGHRRAPAATENVTRSLRTGTDSRVEPGCHNHPSAHPTIPLLSTIPPKDLPMLQLVSGRFNGERRSFGYPRAFDPCKHQGRQHQSRPGRLGQANRLPKG</sequence>
<evidence type="ECO:0000313" key="2">
    <source>
        <dbReference type="EMBL" id="SVB42484.1"/>
    </source>
</evidence>
<dbReference type="AlphaFoldDB" id="A0A382DX61"/>
<protein>
    <submittedName>
        <fullName evidence="2">Uncharacterized protein</fullName>
    </submittedName>
</protein>
<feature type="region of interest" description="Disordered" evidence="1">
    <location>
        <begin position="1"/>
        <end position="54"/>
    </location>
</feature>
<feature type="non-terminal residue" evidence="2">
    <location>
        <position position="112"/>
    </location>
</feature>
<feature type="non-terminal residue" evidence="2">
    <location>
        <position position="1"/>
    </location>
</feature>
<accession>A0A382DX61</accession>
<proteinExistence type="predicted"/>
<feature type="region of interest" description="Disordered" evidence="1">
    <location>
        <begin position="79"/>
        <end position="112"/>
    </location>
</feature>